<feature type="non-terminal residue" evidence="2">
    <location>
        <position position="67"/>
    </location>
</feature>
<evidence type="ECO:0000313" key="3">
    <source>
        <dbReference type="Proteomes" id="UP000266113"/>
    </source>
</evidence>
<proteinExistence type="predicted"/>
<keyword evidence="1" id="KW-1133">Transmembrane helix</keyword>
<name>A0A398DIX2_9BACT</name>
<dbReference type="Proteomes" id="UP000266113">
    <property type="component" value="Unassembled WGS sequence"/>
</dbReference>
<reference evidence="2 3" key="1">
    <citation type="submission" date="2018-09" db="EMBL/GenBank/DDBJ databases">
        <title>Discovery and Ecogenomic Context for Candidatus Cryosericales, a Global Caldiserica Order Active in Thawing Permafrost.</title>
        <authorList>
            <person name="Martinez M.A."/>
            <person name="Woodcroft B.J."/>
            <person name="Ignacio Espinoza J.C."/>
            <person name="Zayed A."/>
            <person name="Singleton C.M."/>
            <person name="Boyd J."/>
            <person name="Li Y.-F."/>
            <person name="Purvine S."/>
            <person name="Maughan H."/>
            <person name="Hodgkins S.B."/>
            <person name="Anderson D."/>
            <person name="Sederholm M."/>
            <person name="Temperton B."/>
            <person name="Saleska S.R."/>
            <person name="Tyson G.W."/>
            <person name="Rich V.I."/>
        </authorList>
    </citation>
    <scope>NUCLEOTIDE SEQUENCE [LARGE SCALE GENOMIC DNA]</scope>
    <source>
        <strain evidence="2 3">SMC1</strain>
    </source>
</reference>
<evidence type="ECO:0000313" key="2">
    <source>
        <dbReference type="EMBL" id="RIE15606.1"/>
    </source>
</evidence>
<gene>
    <name evidence="2" type="ORF">SMC1_09870</name>
</gene>
<evidence type="ECO:0000256" key="1">
    <source>
        <dbReference type="SAM" id="Phobius"/>
    </source>
</evidence>
<accession>A0A398DIX2</accession>
<keyword evidence="3" id="KW-1185">Reference proteome</keyword>
<keyword evidence="1" id="KW-0472">Membrane</keyword>
<feature type="transmembrane region" description="Helical" evidence="1">
    <location>
        <begin position="38"/>
        <end position="58"/>
    </location>
</feature>
<feature type="transmembrane region" description="Helical" evidence="1">
    <location>
        <begin position="7"/>
        <end position="26"/>
    </location>
</feature>
<dbReference type="EMBL" id="QXIY01000048">
    <property type="protein sequence ID" value="RIE15606.1"/>
    <property type="molecule type" value="Genomic_DNA"/>
</dbReference>
<keyword evidence="1" id="KW-0812">Transmembrane</keyword>
<organism evidence="2 3">
    <name type="scientific">Candidatus Cryosericum septentrionale</name>
    <dbReference type="NCBI Taxonomy" id="2290913"/>
    <lineage>
        <taxon>Bacteria</taxon>
        <taxon>Pseudomonadati</taxon>
        <taxon>Caldisericota/Cryosericota group</taxon>
        <taxon>Candidatus Cryosericota</taxon>
        <taxon>Candidatus Cryosericia</taxon>
        <taxon>Candidatus Cryosericales</taxon>
        <taxon>Candidatus Cryosericaceae</taxon>
        <taxon>Candidatus Cryosericum</taxon>
    </lineage>
</organism>
<protein>
    <submittedName>
        <fullName evidence="2">Uncharacterized protein</fullName>
    </submittedName>
</protein>
<sequence>MPRRGIIYIVAVVATAIGLAVAAFFIPNSTSPVSPVWFVMVLVCAIVADMYPIVYLGFGSTQIEVTV</sequence>
<dbReference type="AlphaFoldDB" id="A0A398DIX2"/>
<comment type="caution">
    <text evidence="2">The sequence shown here is derived from an EMBL/GenBank/DDBJ whole genome shotgun (WGS) entry which is preliminary data.</text>
</comment>